<keyword evidence="6" id="KW-1185">Reference proteome</keyword>
<dbReference type="OMA" id="ISNISGW"/>
<protein>
    <recommendedName>
        <fullName evidence="4">Phosphatidylinositol N-acetylglucosaminyltransferase subunit H conserved domain-containing protein</fullName>
    </recommendedName>
</protein>
<dbReference type="InterPro" id="IPR044215">
    <property type="entry name" value="PIG-H"/>
</dbReference>
<dbReference type="Pfam" id="PF10181">
    <property type="entry name" value="PIG-H"/>
    <property type="match status" value="1"/>
</dbReference>
<keyword evidence="3" id="KW-1133">Transmembrane helix</keyword>
<keyword evidence="3" id="KW-0472">Membrane</keyword>
<dbReference type="RefSeq" id="XP_001644585.1">
    <property type="nucleotide sequence ID" value="XM_001644535.1"/>
</dbReference>
<dbReference type="OrthoDB" id="6256716at2759"/>
<feature type="domain" description="Phosphatidylinositol N-acetylglucosaminyltransferase subunit H conserved" evidence="4">
    <location>
        <begin position="98"/>
        <end position="171"/>
    </location>
</feature>
<dbReference type="STRING" id="436907.A7TLZ0"/>
<evidence type="ECO:0000313" key="6">
    <source>
        <dbReference type="Proteomes" id="UP000000267"/>
    </source>
</evidence>
<dbReference type="eggNOG" id="ENOG502S6Z2">
    <property type="taxonomic scope" value="Eukaryota"/>
</dbReference>
<name>A7TLZ0_VANPO</name>
<evidence type="ECO:0000256" key="1">
    <source>
        <dbReference type="ARBA" id="ARBA00004687"/>
    </source>
</evidence>
<dbReference type="PANTHER" id="PTHR15231">
    <property type="entry name" value="PHOSPHATIDYLINOSITOL N-ACETYLGLUCOSAMINYLTRANSFERASE SUBUNIT H"/>
    <property type="match status" value="1"/>
</dbReference>
<evidence type="ECO:0000256" key="2">
    <source>
        <dbReference type="ARBA" id="ARBA00009610"/>
    </source>
</evidence>
<dbReference type="GO" id="GO:0006506">
    <property type="term" value="P:GPI anchor biosynthetic process"/>
    <property type="evidence" value="ECO:0007669"/>
    <property type="project" value="UniProtKB-UniPathway"/>
</dbReference>
<dbReference type="FunCoup" id="A7TLZ0">
    <property type="interactions" value="88"/>
</dbReference>
<dbReference type="EMBL" id="DS480418">
    <property type="protein sequence ID" value="EDO16727.1"/>
    <property type="molecule type" value="Genomic_DNA"/>
</dbReference>
<dbReference type="PANTHER" id="PTHR15231:SF1">
    <property type="entry name" value="PHOSPHATIDYLINOSITOL N-ACETYLGLUCOSAMINYLTRANSFERASE SUBUNIT H"/>
    <property type="match status" value="1"/>
</dbReference>
<dbReference type="InterPro" id="IPR019328">
    <property type="entry name" value="PIGH-H_dom"/>
</dbReference>
<comment type="similarity">
    <text evidence="2">Belongs to the PIGH family.</text>
</comment>
<dbReference type="HOGENOM" id="CLU_106408_0_0_1"/>
<proteinExistence type="inferred from homology"/>
<dbReference type="PhylomeDB" id="A7TLZ0"/>
<evidence type="ECO:0000313" key="5">
    <source>
        <dbReference type="EMBL" id="EDO16727.1"/>
    </source>
</evidence>
<dbReference type="GeneID" id="5544894"/>
<organism evidence="6">
    <name type="scientific">Vanderwaltozyma polyspora (strain ATCC 22028 / DSM 70294 / BCRC 21397 / CBS 2163 / NBRC 10782 / NRRL Y-8283 / UCD 57-17)</name>
    <name type="common">Kluyveromyces polysporus</name>
    <dbReference type="NCBI Taxonomy" id="436907"/>
    <lineage>
        <taxon>Eukaryota</taxon>
        <taxon>Fungi</taxon>
        <taxon>Dikarya</taxon>
        <taxon>Ascomycota</taxon>
        <taxon>Saccharomycotina</taxon>
        <taxon>Saccharomycetes</taxon>
        <taxon>Saccharomycetales</taxon>
        <taxon>Saccharomycetaceae</taxon>
        <taxon>Vanderwaltozyma</taxon>
    </lineage>
</organism>
<dbReference type="GO" id="GO:0000506">
    <property type="term" value="C:glycosylphosphatidylinositol-N-acetylglucosaminyltransferase (GPI-GnT) complex"/>
    <property type="evidence" value="ECO:0007669"/>
    <property type="project" value="InterPro"/>
</dbReference>
<dbReference type="AlphaFoldDB" id="A7TLZ0"/>
<evidence type="ECO:0000259" key="4">
    <source>
        <dbReference type="Pfam" id="PF10181"/>
    </source>
</evidence>
<dbReference type="Proteomes" id="UP000000267">
    <property type="component" value="Unassembled WGS sequence"/>
</dbReference>
<evidence type="ECO:0000256" key="3">
    <source>
        <dbReference type="SAM" id="Phobius"/>
    </source>
</evidence>
<keyword evidence="3" id="KW-0812">Transmembrane</keyword>
<reference evidence="5 6" key="1">
    <citation type="journal article" date="2007" name="Proc. Natl. Acad. Sci. U.S.A.">
        <title>Independent sorting-out of thousands of duplicated gene pairs in two yeast species descended from a whole-genome duplication.</title>
        <authorList>
            <person name="Scannell D.R."/>
            <person name="Frank A.C."/>
            <person name="Conant G.C."/>
            <person name="Byrne K.P."/>
            <person name="Woolfit M."/>
            <person name="Wolfe K.H."/>
        </authorList>
    </citation>
    <scope>NUCLEOTIDE SEQUENCE [LARGE SCALE GENOMIC DNA]</scope>
    <source>
        <strain evidence="6">ATCC 22028 / DSM 70294 / BCRC 21397 / CBS 2163 / NBRC 10782 / NRRL Y-8283 / UCD 57-17</strain>
    </source>
</reference>
<feature type="transmembrane region" description="Helical" evidence="3">
    <location>
        <begin position="50"/>
        <end position="68"/>
    </location>
</feature>
<feature type="transmembrane region" description="Helical" evidence="3">
    <location>
        <begin position="74"/>
        <end position="92"/>
    </location>
</feature>
<gene>
    <name evidence="5" type="ORF">Kpol_1003p32</name>
</gene>
<dbReference type="UniPathway" id="UPA00196"/>
<accession>A7TLZ0</accession>
<dbReference type="GO" id="GO:0017176">
    <property type="term" value="F:phosphatidylinositol N-acetylglucosaminyltransferase activity"/>
    <property type="evidence" value="ECO:0007669"/>
    <property type="project" value="EnsemblFungi"/>
</dbReference>
<sequence>MVKGSEKTSSSFQRKQEKKYILTIQELANKKCIRFTVEPTGYAIKTIKNIFLIILIVYLSLYYSFRYIDLDGYLKWLYCAFVISIINFKIRAPTVSTFTVLKDHGVQISNISGWNCLPFFINKLWFVEYEFIPRNEVVDIIINEGFQPGFQVVFYLALIVKKQEKLKLIFPVCIRNLLFF</sequence>
<dbReference type="KEGG" id="vpo:Kpol_1003p32"/>
<comment type="pathway">
    <text evidence="1">Glycolipid biosynthesis; glycosylphosphatidylinositol-anchor biosynthesis.</text>
</comment>
<dbReference type="InParanoid" id="A7TLZ0"/>